<dbReference type="GO" id="GO:0000978">
    <property type="term" value="F:RNA polymerase II cis-regulatory region sequence-specific DNA binding"/>
    <property type="evidence" value="ECO:0007669"/>
    <property type="project" value="TreeGrafter"/>
</dbReference>
<proteinExistence type="predicted"/>
<dbReference type="SMART" id="SM00351">
    <property type="entry name" value="PAX"/>
    <property type="match status" value="1"/>
</dbReference>
<evidence type="ECO:0000259" key="8">
    <source>
        <dbReference type="PROSITE" id="PS51057"/>
    </source>
</evidence>
<dbReference type="InterPro" id="IPR001523">
    <property type="entry name" value="Paired_dom"/>
</dbReference>
<evidence type="ECO:0000313" key="10">
    <source>
        <dbReference type="WBParaSite" id="Minc3s00180g06905"/>
    </source>
</evidence>
<keyword evidence="9" id="KW-1185">Reference proteome</keyword>
<dbReference type="PROSITE" id="PS51057">
    <property type="entry name" value="PAIRED_2"/>
    <property type="match status" value="1"/>
</dbReference>
<dbReference type="SUPFAM" id="SSF46689">
    <property type="entry name" value="Homeodomain-like"/>
    <property type="match status" value="1"/>
</dbReference>
<keyword evidence="5" id="KW-0238">DNA-binding</keyword>
<dbReference type="Pfam" id="PF00292">
    <property type="entry name" value="PAX"/>
    <property type="match status" value="1"/>
</dbReference>
<dbReference type="InterPro" id="IPR036388">
    <property type="entry name" value="WH-like_DNA-bd_sf"/>
</dbReference>
<evidence type="ECO:0000256" key="5">
    <source>
        <dbReference type="ARBA" id="ARBA00023125"/>
    </source>
</evidence>
<dbReference type="PRINTS" id="PR00027">
    <property type="entry name" value="PAIREDBOX"/>
</dbReference>
<evidence type="ECO:0000256" key="1">
    <source>
        <dbReference type="ARBA" id="ARBA00004123"/>
    </source>
</evidence>
<keyword evidence="4" id="KW-0805">Transcription regulation</keyword>
<dbReference type="PANTHER" id="PTHR45636:SF49">
    <property type="entry name" value="PAIRED BOX PROTEIN 3 HOMOLOG"/>
    <property type="match status" value="1"/>
</dbReference>
<name>A0A914KZK7_MELIC</name>
<feature type="domain" description="Paired" evidence="8">
    <location>
        <begin position="1"/>
        <end position="81"/>
    </location>
</feature>
<dbReference type="Gene3D" id="1.10.10.10">
    <property type="entry name" value="Winged helix-like DNA-binding domain superfamily/Winged helix DNA-binding domain"/>
    <property type="match status" value="1"/>
</dbReference>
<keyword evidence="2" id="KW-0217">Developmental protein</keyword>
<keyword evidence="6" id="KW-0804">Transcription</keyword>
<sequence>MNQLGGVFINGRPLPQEKRVQIVEMSQRGVKPCKISRELKVSHGAVSKILMRFNETGSISPGQVLKKIKNKLTKPQKISLF</sequence>
<protein>
    <submittedName>
        <fullName evidence="10">Paired domain-containing protein</fullName>
    </submittedName>
</protein>
<organism evidence="9 10">
    <name type="scientific">Meloidogyne incognita</name>
    <name type="common">Southern root-knot nematode worm</name>
    <name type="synonym">Oxyuris incognita</name>
    <dbReference type="NCBI Taxonomy" id="6306"/>
    <lineage>
        <taxon>Eukaryota</taxon>
        <taxon>Metazoa</taxon>
        <taxon>Ecdysozoa</taxon>
        <taxon>Nematoda</taxon>
        <taxon>Chromadorea</taxon>
        <taxon>Rhabditida</taxon>
        <taxon>Tylenchina</taxon>
        <taxon>Tylenchomorpha</taxon>
        <taxon>Tylenchoidea</taxon>
        <taxon>Meloidogynidae</taxon>
        <taxon>Meloidogyninae</taxon>
        <taxon>Meloidogyne</taxon>
        <taxon>Meloidogyne incognita group</taxon>
    </lineage>
</organism>
<comment type="subcellular location">
    <subcellularLocation>
        <location evidence="1">Nucleus</location>
    </subcellularLocation>
</comment>
<dbReference type="GO" id="GO:0005634">
    <property type="term" value="C:nucleus"/>
    <property type="evidence" value="ECO:0007669"/>
    <property type="project" value="UniProtKB-SubCell"/>
</dbReference>
<evidence type="ECO:0000256" key="3">
    <source>
        <dbReference type="ARBA" id="ARBA00022724"/>
    </source>
</evidence>
<dbReference type="GO" id="GO:0000981">
    <property type="term" value="F:DNA-binding transcription factor activity, RNA polymerase II-specific"/>
    <property type="evidence" value="ECO:0007669"/>
    <property type="project" value="TreeGrafter"/>
</dbReference>
<dbReference type="InterPro" id="IPR043565">
    <property type="entry name" value="PAX_fam"/>
</dbReference>
<evidence type="ECO:0000256" key="6">
    <source>
        <dbReference type="ARBA" id="ARBA00023163"/>
    </source>
</evidence>
<keyword evidence="7" id="KW-0539">Nucleus</keyword>
<dbReference type="Proteomes" id="UP000887563">
    <property type="component" value="Unplaced"/>
</dbReference>
<evidence type="ECO:0000256" key="2">
    <source>
        <dbReference type="ARBA" id="ARBA00022473"/>
    </source>
</evidence>
<accession>A0A914KZK7</accession>
<reference evidence="10" key="1">
    <citation type="submission" date="2022-11" db="UniProtKB">
        <authorList>
            <consortium name="WormBaseParasite"/>
        </authorList>
    </citation>
    <scope>IDENTIFICATION</scope>
</reference>
<dbReference type="WBParaSite" id="Minc3s00180g06905">
    <property type="protein sequence ID" value="Minc3s00180g06905"/>
    <property type="gene ID" value="Minc3s00180g06905"/>
</dbReference>
<dbReference type="AlphaFoldDB" id="A0A914KZK7"/>
<dbReference type="InterPro" id="IPR009057">
    <property type="entry name" value="Homeodomain-like_sf"/>
</dbReference>
<dbReference type="PANTHER" id="PTHR45636">
    <property type="entry name" value="PAIRED BOX PROTEIN PAX-6-RELATED-RELATED"/>
    <property type="match status" value="1"/>
</dbReference>
<evidence type="ECO:0000256" key="4">
    <source>
        <dbReference type="ARBA" id="ARBA00023015"/>
    </source>
</evidence>
<evidence type="ECO:0000256" key="7">
    <source>
        <dbReference type="ARBA" id="ARBA00023242"/>
    </source>
</evidence>
<keyword evidence="3" id="KW-0563">Paired box</keyword>
<evidence type="ECO:0000313" key="9">
    <source>
        <dbReference type="Proteomes" id="UP000887563"/>
    </source>
</evidence>